<keyword evidence="3" id="KW-1185">Reference proteome</keyword>
<evidence type="ECO:0000313" key="2">
    <source>
        <dbReference type="EMBL" id="KDQ97272.1"/>
    </source>
</evidence>
<accession>A0A067QPV3</accession>
<evidence type="ECO:0000256" key="1">
    <source>
        <dbReference type="SAM" id="MobiDB-lite"/>
    </source>
</evidence>
<name>A0A067QPV3_ZOONE</name>
<sequence>MGRTVDPNGFNRADGWSARSSFSQQVPPEEGIPREHYSVVCNRNSESSSSIDPRAPAKSFADGSLHVESHVKTTPGLVKAVCWLLVNLLTLSPDDALHRINKFSLVRLLFR</sequence>
<protein>
    <submittedName>
        <fullName evidence="2">Uncharacterized protein</fullName>
    </submittedName>
</protein>
<proteinExistence type="predicted"/>
<evidence type="ECO:0000313" key="3">
    <source>
        <dbReference type="Proteomes" id="UP000027135"/>
    </source>
</evidence>
<reference evidence="2 3" key="1">
    <citation type="journal article" date="2014" name="Nat. Commun.">
        <title>Molecular traces of alternative social organization in a termite genome.</title>
        <authorList>
            <person name="Terrapon N."/>
            <person name="Li C."/>
            <person name="Robertson H.M."/>
            <person name="Ji L."/>
            <person name="Meng X."/>
            <person name="Booth W."/>
            <person name="Chen Z."/>
            <person name="Childers C.P."/>
            <person name="Glastad K.M."/>
            <person name="Gokhale K."/>
            <person name="Gowin J."/>
            <person name="Gronenberg W."/>
            <person name="Hermansen R.A."/>
            <person name="Hu H."/>
            <person name="Hunt B.G."/>
            <person name="Huylmans A.K."/>
            <person name="Khalil S.M."/>
            <person name="Mitchell R.D."/>
            <person name="Munoz-Torres M.C."/>
            <person name="Mustard J.A."/>
            <person name="Pan H."/>
            <person name="Reese J.T."/>
            <person name="Scharf M.E."/>
            <person name="Sun F."/>
            <person name="Vogel H."/>
            <person name="Xiao J."/>
            <person name="Yang W."/>
            <person name="Yang Z."/>
            <person name="Yang Z."/>
            <person name="Zhou J."/>
            <person name="Zhu J."/>
            <person name="Brent C.S."/>
            <person name="Elsik C.G."/>
            <person name="Goodisman M.A."/>
            <person name="Liberles D.A."/>
            <person name="Roe R.M."/>
            <person name="Vargo E.L."/>
            <person name="Vilcinskas A."/>
            <person name="Wang J."/>
            <person name="Bornberg-Bauer E."/>
            <person name="Korb J."/>
            <person name="Zhang G."/>
            <person name="Liebig J."/>
        </authorList>
    </citation>
    <scope>NUCLEOTIDE SEQUENCE [LARGE SCALE GENOMIC DNA]</scope>
    <source>
        <tissue evidence="2">Whole organism</tissue>
    </source>
</reference>
<dbReference type="Proteomes" id="UP000027135">
    <property type="component" value="Unassembled WGS sequence"/>
</dbReference>
<dbReference type="InParanoid" id="A0A067QPV3"/>
<dbReference type="AlphaFoldDB" id="A0A067QPV3"/>
<gene>
    <name evidence="2" type="ORF">L798_05595</name>
</gene>
<feature type="region of interest" description="Disordered" evidence="1">
    <location>
        <begin position="1"/>
        <end position="36"/>
    </location>
</feature>
<dbReference type="EMBL" id="KK853689">
    <property type="protein sequence ID" value="KDQ97272.1"/>
    <property type="molecule type" value="Genomic_DNA"/>
</dbReference>
<organism evidence="2 3">
    <name type="scientific">Zootermopsis nevadensis</name>
    <name type="common">Dampwood termite</name>
    <dbReference type="NCBI Taxonomy" id="136037"/>
    <lineage>
        <taxon>Eukaryota</taxon>
        <taxon>Metazoa</taxon>
        <taxon>Ecdysozoa</taxon>
        <taxon>Arthropoda</taxon>
        <taxon>Hexapoda</taxon>
        <taxon>Insecta</taxon>
        <taxon>Pterygota</taxon>
        <taxon>Neoptera</taxon>
        <taxon>Polyneoptera</taxon>
        <taxon>Dictyoptera</taxon>
        <taxon>Blattodea</taxon>
        <taxon>Blattoidea</taxon>
        <taxon>Termitoidae</taxon>
        <taxon>Termopsidae</taxon>
        <taxon>Zootermopsis</taxon>
    </lineage>
</organism>